<dbReference type="Pfam" id="PF00756">
    <property type="entry name" value="Esterase"/>
    <property type="match status" value="1"/>
</dbReference>
<proteinExistence type="predicted"/>
<name>A0A9D2JG85_9FIRM</name>
<dbReference type="SUPFAM" id="SSF53474">
    <property type="entry name" value="alpha/beta-Hydrolases"/>
    <property type="match status" value="1"/>
</dbReference>
<reference evidence="1" key="1">
    <citation type="journal article" date="2021" name="PeerJ">
        <title>Extensive microbial diversity within the chicken gut microbiome revealed by metagenomics and culture.</title>
        <authorList>
            <person name="Gilroy R."/>
            <person name="Ravi A."/>
            <person name="Getino M."/>
            <person name="Pursley I."/>
            <person name="Horton D.L."/>
            <person name="Alikhan N.F."/>
            <person name="Baker D."/>
            <person name="Gharbi K."/>
            <person name="Hall N."/>
            <person name="Watson M."/>
            <person name="Adriaenssens E.M."/>
            <person name="Foster-Nyarko E."/>
            <person name="Jarju S."/>
            <person name="Secka A."/>
            <person name="Antonio M."/>
            <person name="Oren A."/>
            <person name="Chaudhuri R.R."/>
            <person name="La Ragione R."/>
            <person name="Hildebrand F."/>
            <person name="Pallen M.J."/>
        </authorList>
    </citation>
    <scope>NUCLEOTIDE SEQUENCE</scope>
    <source>
        <strain evidence="1">3436</strain>
    </source>
</reference>
<dbReference type="Proteomes" id="UP000824031">
    <property type="component" value="Unassembled WGS sequence"/>
</dbReference>
<dbReference type="GO" id="GO:0016787">
    <property type="term" value="F:hydrolase activity"/>
    <property type="evidence" value="ECO:0007669"/>
    <property type="project" value="UniProtKB-KW"/>
</dbReference>
<dbReference type="AlphaFoldDB" id="A0A9D2JG85"/>
<organism evidence="1 2">
    <name type="scientific">Candidatus Gemmiger excrementavium</name>
    <dbReference type="NCBI Taxonomy" id="2838608"/>
    <lineage>
        <taxon>Bacteria</taxon>
        <taxon>Bacillati</taxon>
        <taxon>Bacillota</taxon>
        <taxon>Clostridia</taxon>
        <taxon>Eubacteriales</taxon>
        <taxon>Gemmiger</taxon>
    </lineage>
</organism>
<accession>A0A9D2JG85</accession>
<evidence type="ECO:0000313" key="1">
    <source>
        <dbReference type="EMBL" id="HIZ47544.1"/>
    </source>
</evidence>
<dbReference type="EMBL" id="DXBO01000027">
    <property type="protein sequence ID" value="HIZ47544.1"/>
    <property type="molecule type" value="Genomic_DNA"/>
</dbReference>
<reference evidence="1" key="2">
    <citation type="submission" date="2021-04" db="EMBL/GenBank/DDBJ databases">
        <authorList>
            <person name="Gilroy R."/>
        </authorList>
    </citation>
    <scope>NUCLEOTIDE SEQUENCE</scope>
    <source>
        <strain evidence="1">3436</strain>
    </source>
</reference>
<evidence type="ECO:0000313" key="2">
    <source>
        <dbReference type="Proteomes" id="UP000824031"/>
    </source>
</evidence>
<dbReference type="InterPro" id="IPR029058">
    <property type="entry name" value="AB_hydrolase_fold"/>
</dbReference>
<gene>
    <name evidence="1" type="ORF">H9810_02330</name>
</gene>
<sequence>MVDTFTVHITPYGLDRRTFIYLPDDWQAGEKRYPVLYMFDGHNLFFDDTATYGTCWGLKEYLDARPNAIVVAPECNHEGNQRLEEYCPYESDWFDGIHGTGKQYMDWLVNELKPAIDAKYPTLPDRENTAIGGSSMGGLMSLYAIAAYPEVFSKAACLSPSVRLCLPDIKADLRRARLRPDTRVYLSWGEKEGHGKHQMAQYTANALAVTRILNERGAAVYPYFQLDGRHCEADWRRQLPRCFRFLFGWK</sequence>
<comment type="caution">
    <text evidence="1">The sequence shown here is derived from an EMBL/GenBank/DDBJ whole genome shotgun (WGS) entry which is preliminary data.</text>
</comment>
<dbReference type="InterPro" id="IPR050583">
    <property type="entry name" value="Mycobacterial_A85_antigen"/>
</dbReference>
<dbReference type="PANTHER" id="PTHR48098:SF6">
    <property type="entry name" value="FERRI-BACILLIBACTIN ESTERASE BESA"/>
    <property type="match status" value="1"/>
</dbReference>
<protein>
    <submittedName>
        <fullName evidence="1">Alpha/beta hydrolase</fullName>
    </submittedName>
</protein>
<keyword evidence="1" id="KW-0378">Hydrolase</keyword>
<dbReference type="PANTHER" id="PTHR48098">
    <property type="entry name" value="ENTEROCHELIN ESTERASE-RELATED"/>
    <property type="match status" value="1"/>
</dbReference>
<dbReference type="InterPro" id="IPR000801">
    <property type="entry name" value="Esterase-like"/>
</dbReference>
<dbReference type="Gene3D" id="3.40.50.1820">
    <property type="entry name" value="alpha/beta hydrolase"/>
    <property type="match status" value="1"/>
</dbReference>